<comment type="similarity">
    <text evidence="6">Belongs to the PINc/VapC protein family.</text>
</comment>
<feature type="binding site" evidence="6">
    <location>
        <position position="5"/>
    </location>
    <ligand>
        <name>Mg(2+)</name>
        <dbReference type="ChEBI" id="CHEBI:18420"/>
    </ligand>
</feature>
<dbReference type="InterPro" id="IPR006226">
    <property type="entry name" value="Mtu_PIN"/>
</dbReference>
<proteinExistence type="inferred from homology"/>
<keyword evidence="3 6" id="KW-0479">Metal-binding</keyword>
<evidence type="ECO:0000256" key="4">
    <source>
        <dbReference type="ARBA" id="ARBA00022801"/>
    </source>
</evidence>
<evidence type="ECO:0000259" key="7">
    <source>
        <dbReference type="Pfam" id="PF01850"/>
    </source>
</evidence>
<dbReference type="Proteomes" id="UP001500618">
    <property type="component" value="Unassembled WGS sequence"/>
</dbReference>
<accession>A0ABN2HFW9</accession>
<gene>
    <name evidence="6" type="primary">vapC</name>
    <name evidence="8" type="ORF">GCM10009765_41040</name>
</gene>
<evidence type="ECO:0000256" key="2">
    <source>
        <dbReference type="ARBA" id="ARBA00022722"/>
    </source>
</evidence>
<dbReference type="SUPFAM" id="SSF88723">
    <property type="entry name" value="PIN domain-like"/>
    <property type="match status" value="1"/>
</dbReference>
<comment type="cofactor">
    <cofactor evidence="6">
        <name>Mg(2+)</name>
        <dbReference type="ChEBI" id="CHEBI:18420"/>
    </cofactor>
</comment>
<evidence type="ECO:0000256" key="5">
    <source>
        <dbReference type="ARBA" id="ARBA00022842"/>
    </source>
</evidence>
<dbReference type="NCBIfam" id="TIGR00028">
    <property type="entry name" value="Mtu_PIN_fam"/>
    <property type="match status" value="1"/>
</dbReference>
<keyword evidence="9" id="KW-1185">Reference proteome</keyword>
<comment type="caution">
    <text evidence="8">The sequence shown here is derived from an EMBL/GenBank/DDBJ whole genome shotgun (WGS) entry which is preliminary data.</text>
</comment>
<evidence type="ECO:0000256" key="3">
    <source>
        <dbReference type="ARBA" id="ARBA00022723"/>
    </source>
</evidence>
<dbReference type="InterPro" id="IPR022907">
    <property type="entry name" value="VapC_family"/>
</dbReference>
<dbReference type="EC" id="3.1.-.-" evidence="6"/>
<dbReference type="Pfam" id="PF01850">
    <property type="entry name" value="PIN"/>
    <property type="match status" value="1"/>
</dbReference>
<keyword evidence="1 6" id="KW-1277">Toxin-antitoxin system</keyword>
<evidence type="ECO:0000313" key="8">
    <source>
        <dbReference type="EMBL" id="GAA1687299.1"/>
    </source>
</evidence>
<evidence type="ECO:0000256" key="1">
    <source>
        <dbReference type="ARBA" id="ARBA00022649"/>
    </source>
</evidence>
<sequence length="145" mass="16042">MIAVDTNILVYAHRRDSEFHAAAAAQIKGLAEGRSSWAIPWPCLHEFYAIATHRKIYDPPSTRDQAITQLDGWLAAPTLTLLGEPAGYWKQLKILLNNGKVIGPMVHDARIAALCAAHGVQELWSADRDFGRFSTAIKVRNPLVD</sequence>
<dbReference type="EMBL" id="BAAANY010000014">
    <property type="protein sequence ID" value="GAA1687299.1"/>
    <property type="molecule type" value="Genomic_DNA"/>
</dbReference>
<name>A0ABN2HFW9_9ACTN</name>
<reference evidence="8 9" key="1">
    <citation type="journal article" date="2019" name="Int. J. Syst. Evol. Microbiol.">
        <title>The Global Catalogue of Microorganisms (GCM) 10K type strain sequencing project: providing services to taxonomists for standard genome sequencing and annotation.</title>
        <authorList>
            <consortium name="The Broad Institute Genomics Platform"/>
            <consortium name="The Broad Institute Genome Sequencing Center for Infectious Disease"/>
            <person name="Wu L."/>
            <person name="Ma J."/>
        </authorList>
    </citation>
    <scope>NUCLEOTIDE SEQUENCE [LARGE SCALE GENOMIC DNA]</scope>
    <source>
        <strain evidence="8 9">JCM 14718</strain>
    </source>
</reference>
<dbReference type="Gene3D" id="3.40.50.1010">
    <property type="entry name" value="5'-nuclease"/>
    <property type="match status" value="1"/>
</dbReference>
<dbReference type="RefSeq" id="WP_163572200.1">
    <property type="nucleotide sequence ID" value="NZ_BAAANY010000014.1"/>
</dbReference>
<dbReference type="HAMAP" id="MF_00265">
    <property type="entry name" value="VapC_Nob1"/>
    <property type="match status" value="1"/>
</dbReference>
<evidence type="ECO:0000313" key="9">
    <source>
        <dbReference type="Proteomes" id="UP001500618"/>
    </source>
</evidence>
<evidence type="ECO:0000256" key="6">
    <source>
        <dbReference type="HAMAP-Rule" id="MF_00265"/>
    </source>
</evidence>
<keyword evidence="4 6" id="KW-0378">Hydrolase</keyword>
<feature type="binding site" evidence="6">
    <location>
        <position position="108"/>
    </location>
    <ligand>
        <name>Mg(2+)</name>
        <dbReference type="ChEBI" id="CHEBI:18420"/>
    </ligand>
</feature>
<dbReference type="InterPro" id="IPR002716">
    <property type="entry name" value="PIN_dom"/>
</dbReference>
<comment type="function">
    <text evidence="6">Toxic component of a toxin-antitoxin (TA) system. An RNase.</text>
</comment>
<dbReference type="InterPro" id="IPR029060">
    <property type="entry name" value="PIN-like_dom_sf"/>
</dbReference>
<keyword evidence="2 6" id="KW-0540">Nuclease</keyword>
<protein>
    <recommendedName>
        <fullName evidence="6">Ribonuclease VapC</fullName>
        <shortName evidence="6">RNase VapC</shortName>
        <ecNumber evidence="6">3.1.-.-</ecNumber>
    </recommendedName>
    <alternativeName>
        <fullName evidence="6">Toxin VapC</fullName>
    </alternativeName>
</protein>
<keyword evidence="5 6" id="KW-0460">Magnesium</keyword>
<keyword evidence="6" id="KW-0800">Toxin</keyword>
<feature type="domain" description="PIN" evidence="7">
    <location>
        <begin position="2"/>
        <end position="133"/>
    </location>
</feature>
<organism evidence="8 9">
    <name type="scientific">Fodinicola feengrottensis</name>
    <dbReference type="NCBI Taxonomy" id="435914"/>
    <lineage>
        <taxon>Bacteria</taxon>
        <taxon>Bacillati</taxon>
        <taxon>Actinomycetota</taxon>
        <taxon>Actinomycetes</taxon>
        <taxon>Mycobacteriales</taxon>
        <taxon>Fodinicola</taxon>
    </lineage>
</organism>